<dbReference type="EMBL" id="AJWZ01010252">
    <property type="protein sequence ID" value="EKC48993.1"/>
    <property type="molecule type" value="Genomic_DNA"/>
</dbReference>
<protein>
    <submittedName>
        <fullName evidence="1">Uncharacterized protein</fullName>
    </submittedName>
</protein>
<proteinExistence type="predicted"/>
<comment type="caution">
    <text evidence="1">The sequence shown here is derived from an EMBL/GenBank/DDBJ whole genome shotgun (WGS) entry which is preliminary data.</text>
</comment>
<reference evidence="1" key="1">
    <citation type="journal article" date="2013" name="Environ. Microbiol.">
        <title>Microbiota from the distal guts of lean and obese adolescents exhibit partial functional redundancy besides clear differences in community structure.</title>
        <authorList>
            <person name="Ferrer M."/>
            <person name="Ruiz A."/>
            <person name="Lanza F."/>
            <person name="Haange S.B."/>
            <person name="Oberbach A."/>
            <person name="Till H."/>
            <person name="Bargiela R."/>
            <person name="Campoy C."/>
            <person name="Segura M.T."/>
            <person name="Richter M."/>
            <person name="von Bergen M."/>
            <person name="Seifert J."/>
            <person name="Suarez A."/>
        </authorList>
    </citation>
    <scope>NUCLEOTIDE SEQUENCE</scope>
</reference>
<organism evidence="1">
    <name type="scientific">human gut metagenome</name>
    <dbReference type="NCBI Taxonomy" id="408170"/>
    <lineage>
        <taxon>unclassified sequences</taxon>
        <taxon>metagenomes</taxon>
        <taxon>organismal metagenomes</taxon>
    </lineage>
</organism>
<gene>
    <name evidence="1" type="ORF">OBE_14875</name>
</gene>
<accession>K1RUB0</accession>
<evidence type="ECO:0000313" key="1">
    <source>
        <dbReference type="EMBL" id="EKC48993.1"/>
    </source>
</evidence>
<name>K1RUB0_9ZZZZ</name>
<dbReference type="AlphaFoldDB" id="K1RUB0"/>
<sequence length="50" mass="5934">MVKCVEQHIKDQIIIRMIKRFLNARIIENSKMIENMEGTPQGSTLDKIRY</sequence>